<proteinExistence type="predicted"/>
<evidence type="ECO:0000313" key="2">
    <source>
        <dbReference type="Proteomes" id="UP000655523"/>
    </source>
</evidence>
<sequence length="82" mass="9333">MEDKRNYEYMGFEMTSGVSGDSTNGFYVATQWIRETTQANRINVPIDGISAGRFHSLENAFDASFDRMRTAIDRQVRTGRTS</sequence>
<comment type="caution">
    <text evidence="1">The sequence shown here is derived from an EMBL/GenBank/DDBJ whole genome shotgun (WGS) entry which is preliminary data.</text>
</comment>
<keyword evidence="2" id="KW-1185">Reference proteome</keyword>
<dbReference type="RefSeq" id="WP_172177059.1">
    <property type="nucleotide sequence ID" value="NZ_WOEZ01000267.1"/>
</dbReference>
<dbReference type="Proteomes" id="UP000655523">
    <property type="component" value="Unassembled WGS sequence"/>
</dbReference>
<reference evidence="1 2" key="1">
    <citation type="submission" date="2019-11" db="EMBL/GenBank/DDBJ databases">
        <title>Metabolism of dissolved organic matter in forest soils.</title>
        <authorList>
            <person name="Cyle K.T."/>
            <person name="Wilhelm R.C."/>
            <person name="Martinez C.E."/>
        </authorList>
    </citation>
    <scope>NUCLEOTIDE SEQUENCE [LARGE SCALE GENOMIC DNA]</scope>
    <source>
        <strain evidence="1 2">5N</strain>
    </source>
</reference>
<dbReference type="EMBL" id="WOEZ01000267">
    <property type="protein sequence ID" value="NPT61412.1"/>
    <property type="molecule type" value="Genomic_DNA"/>
</dbReference>
<organism evidence="1 2">
    <name type="scientific">Paraburkholderia elongata</name>
    <dbReference type="NCBI Taxonomy" id="2675747"/>
    <lineage>
        <taxon>Bacteria</taxon>
        <taxon>Pseudomonadati</taxon>
        <taxon>Pseudomonadota</taxon>
        <taxon>Betaproteobacteria</taxon>
        <taxon>Burkholderiales</taxon>
        <taxon>Burkholderiaceae</taxon>
        <taxon>Paraburkholderia</taxon>
    </lineage>
</organism>
<gene>
    <name evidence="1" type="ORF">GNZ13_44505</name>
</gene>
<evidence type="ECO:0000313" key="1">
    <source>
        <dbReference type="EMBL" id="NPT61412.1"/>
    </source>
</evidence>
<dbReference type="AlphaFoldDB" id="A0A972P149"/>
<protein>
    <submittedName>
        <fullName evidence="1">Uncharacterized protein</fullName>
    </submittedName>
</protein>
<accession>A0A972P149</accession>
<name>A0A972P149_9BURK</name>